<gene>
    <name evidence="2" type="ORF">Cgig2_010329</name>
</gene>
<name>A0A9Q1K523_9CARY</name>
<protein>
    <submittedName>
        <fullName evidence="2">Uncharacterized protein</fullName>
    </submittedName>
</protein>
<reference evidence="2" key="1">
    <citation type="submission" date="2022-04" db="EMBL/GenBank/DDBJ databases">
        <title>Carnegiea gigantea Genome sequencing and assembly v2.</title>
        <authorList>
            <person name="Copetti D."/>
            <person name="Sanderson M.J."/>
            <person name="Burquez A."/>
            <person name="Wojciechowski M.F."/>
        </authorList>
    </citation>
    <scope>NUCLEOTIDE SEQUENCE</scope>
    <source>
        <strain evidence="2">SGP5-SGP5p</strain>
        <tissue evidence="2">Aerial part</tissue>
    </source>
</reference>
<organism evidence="2 3">
    <name type="scientific">Carnegiea gigantea</name>
    <dbReference type="NCBI Taxonomy" id="171969"/>
    <lineage>
        <taxon>Eukaryota</taxon>
        <taxon>Viridiplantae</taxon>
        <taxon>Streptophyta</taxon>
        <taxon>Embryophyta</taxon>
        <taxon>Tracheophyta</taxon>
        <taxon>Spermatophyta</taxon>
        <taxon>Magnoliopsida</taxon>
        <taxon>eudicotyledons</taxon>
        <taxon>Gunneridae</taxon>
        <taxon>Pentapetalae</taxon>
        <taxon>Caryophyllales</taxon>
        <taxon>Cactineae</taxon>
        <taxon>Cactaceae</taxon>
        <taxon>Cactoideae</taxon>
        <taxon>Echinocereeae</taxon>
        <taxon>Carnegiea</taxon>
    </lineage>
</organism>
<feature type="region of interest" description="Disordered" evidence="1">
    <location>
        <begin position="65"/>
        <end position="164"/>
    </location>
</feature>
<dbReference type="AlphaFoldDB" id="A0A9Q1K523"/>
<dbReference type="OrthoDB" id="666348at2759"/>
<accession>A0A9Q1K523</accession>
<evidence type="ECO:0000313" key="2">
    <source>
        <dbReference type="EMBL" id="KAJ8436984.1"/>
    </source>
</evidence>
<dbReference type="EMBL" id="JAKOGI010000320">
    <property type="protein sequence ID" value="KAJ8436984.1"/>
    <property type="molecule type" value="Genomic_DNA"/>
</dbReference>
<evidence type="ECO:0000313" key="3">
    <source>
        <dbReference type="Proteomes" id="UP001153076"/>
    </source>
</evidence>
<sequence>MEKVLQPYDKESMRMAMLKHEETFRQQVYELHRLYKIQKMLMDEQQQRSGKQTQTNIVECNNNSMVMEDDHESELELTLSLGPSRRRKTDKSESGQSPVSSSSTGSTQTRKTSPKDVNSSGLTRSEDNMNQLFAWGSGAGKFPQGSGSGSGFEPGFSNGQQNNSHPAWLFQALSLKLT</sequence>
<comment type="caution">
    <text evidence="2">The sequence shown here is derived from an EMBL/GenBank/DDBJ whole genome shotgun (WGS) entry which is preliminary data.</text>
</comment>
<feature type="compositionally biased region" description="Polar residues" evidence="1">
    <location>
        <begin position="115"/>
        <end position="131"/>
    </location>
</feature>
<dbReference type="PANTHER" id="PTHR33167:SF26">
    <property type="entry name" value="EXPRESSED PROTEIN"/>
    <property type="match status" value="1"/>
</dbReference>
<evidence type="ECO:0000256" key="1">
    <source>
        <dbReference type="SAM" id="MobiDB-lite"/>
    </source>
</evidence>
<dbReference type="Proteomes" id="UP001153076">
    <property type="component" value="Unassembled WGS sequence"/>
</dbReference>
<feature type="compositionally biased region" description="Low complexity" evidence="1">
    <location>
        <begin position="94"/>
        <end position="111"/>
    </location>
</feature>
<keyword evidence="3" id="KW-1185">Reference proteome</keyword>
<dbReference type="PANTHER" id="PTHR33167">
    <property type="entry name" value="TRANSCRIPTION FACTOR, PUTATIVE (DUF863)-RELATED"/>
    <property type="match status" value="1"/>
</dbReference>
<proteinExistence type="predicted"/>